<dbReference type="AlphaFoldDB" id="A0A1J5PFG4"/>
<dbReference type="EMBL" id="MLJW01004679">
    <property type="protein sequence ID" value="OIQ69520.1"/>
    <property type="molecule type" value="Genomic_DNA"/>
</dbReference>
<evidence type="ECO:0000256" key="1">
    <source>
        <dbReference type="SAM" id="MobiDB-lite"/>
    </source>
</evidence>
<reference evidence="2" key="1">
    <citation type="submission" date="2016-10" db="EMBL/GenBank/DDBJ databases">
        <title>Sequence of Gallionella enrichment culture.</title>
        <authorList>
            <person name="Poehlein A."/>
            <person name="Muehling M."/>
            <person name="Daniel R."/>
        </authorList>
    </citation>
    <scope>NUCLEOTIDE SEQUENCE</scope>
</reference>
<evidence type="ECO:0000313" key="2">
    <source>
        <dbReference type="EMBL" id="OIQ69520.1"/>
    </source>
</evidence>
<accession>A0A1J5PFG4</accession>
<feature type="region of interest" description="Disordered" evidence="1">
    <location>
        <begin position="69"/>
        <end position="97"/>
    </location>
</feature>
<name>A0A1J5PFG4_9ZZZZ</name>
<gene>
    <name evidence="2" type="ORF">GALL_488750</name>
</gene>
<comment type="caution">
    <text evidence="2">The sequence shown here is derived from an EMBL/GenBank/DDBJ whole genome shotgun (WGS) entry which is preliminary data.</text>
</comment>
<organism evidence="2">
    <name type="scientific">mine drainage metagenome</name>
    <dbReference type="NCBI Taxonomy" id="410659"/>
    <lineage>
        <taxon>unclassified sequences</taxon>
        <taxon>metagenomes</taxon>
        <taxon>ecological metagenomes</taxon>
    </lineage>
</organism>
<protein>
    <submittedName>
        <fullName evidence="2">Uncharacterized protein</fullName>
    </submittedName>
</protein>
<sequence length="110" mass="11446">MQISIADIVSAVDQSASPPFDHSIPASSGGLTPEAAIAESLWQEADAHLLATLQDIDLHCLVETERASRPNALAAQQGARSPVLARPKVPPPNPSTRAVASVFDLAESLA</sequence>
<proteinExistence type="predicted"/>